<dbReference type="RefSeq" id="WP_330104661.1">
    <property type="nucleotide sequence ID" value="NZ_JAZDCT010000024.1"/>
</dbReference>
<feature type="domain" description="Phage tail assembly chaperone-like" evidence="1">
    <location>
        <begin position="85"/>
        <end position="152"/>
    </location>
</feature>
<proteinExistence type="predicted"/>
<organism evidence="2 3">
    <name type="scientific">Pseudomonas carassii</name>
    <dbReference type="NCBI Taxonomy" id="3115855"/>
    <lineage>
        <taxon>Bacteria</taxon>
        <taxon>Pseudomonadati</taxon>
        <taxon>Pseudomonadota</taxon>
        <taxon>Gammaproteobacteria</taxon>
        <taxon>Pseudomonadales</taxon>
        <taxon>Pseudomonadaceae</taxon>
        <taxon>Pseudomonas</taxon>
    </lineage>
</organism>
<dbReference type="InterPro" id="IPR031893">
    <property type="entry name" value="Phage_tail_APC"/>
</dbReference>
<evidence type="ECO:0000259" key="1">
    <source>
        <dbReference type="Pfam" id="PF16778"/>
    </source>
</evidence>
<evidence type="ECO:0000313" key="3">
    <source>
        <dbReference type="Proteomes" id="UP001354227"/>
    </source>
</evidence>
<name>A0ABU7HDW3_9PSED</name>
<dbReference type="EMBL" id="JAZDCT010000024">
    <property type="protein sequence ID" value="MEE1889505.1"/>
    <property type="molecule type" value="Genomic_DNA"/>
</dbReference>
<keyword evidence="3" id="KW-1185">Reference proteome</keyword>
<dbReference type="Pfam" id="PF16778">
    <property type="entry name" value="Phage_tail_APC"/>
    <property type="match status" value="1"/>
</dbReference>
<protein>
    <submittedName>
        <fullName evidence="2">Phage tail assembly chaperone</fullName>
    </submittedName>
</protein>
<evidence type="ECO:0000313" key="2">
    <source>
        <dbReference type="EMBL" id="MEE1889505.1"/>
    </source>
</evidence>
<dbReference type="Proteomes" id="UP001354227">
    <property type="component" value="Unassembled WGS sequence"/>
</dbReference>
<gene>
    <name evidence="2" type="ORF">V0R62_17720</name>
</gene>
<accession>A0ABU7HDW3</accession>
<reference evidence="2" key="1">
    <citation type="submission" date="2024-01" db="EMBL/GenBank/DDBJ databases">
        <title>Unpublished Manusciprt.</title>
        <authorList>
            <person name="Duman M."/>
            <person name="Valdes E.G."/>
            <person name="Ajmi N."/>
            <person name="Altun S."/>
            <person name="Saticioglu I.B."/>
        </authorList>
    </citation>
    <scope>NUCLEOTIDE SEQUENCE</scope>
    <source>
        <strain evidence="2">137P</strain>
    </source>
</reference>
<comment type="caution">
    <text evidence="2">The sequence shown here is derived from an EMBL/GenBank/DDBJ whole genome shotgun (WGS) entry which is preliminary data.</text>
</comment>
<sequence length="160" mass="17998">MKKFYSPSARGFYDESFHGNRFVVGLSGELVQNPECSIPGDAVEVTDEVHAWLLAGQSAGKHISLSPGGMPTLVDPPPPSAEELAATERHWRDQELGSAIWLRDRHRDQQEIATNTTLTAEQFRELLVYMQALRDWPQAEQFPEIAYRPVAPPWLAELTE</sequence>